<evidence type="ECO:0000256" key="2">
    <source>
        <dbReference type="SAM" id="MobiDB-lite"/>
    </source>
</evidence>
<feature type="region of interest" description="Disordered" evidence="2">
    <location>
        <begin position="87"/>
        <end position="120"/>
    </location>
</feature>
<dbReference type="Pfam" id="PF16064">
    <property type="entry name" value="DUF4806"/>
    <property type="match status" value="1"/>
</dbReference>
<feature type="compositionally biased region" description="Basic and acidic residues" evidence="2">
    <location>
        <begin position="110"/>
        <end position="120"/>
    </location>
</feature>
<evidence type="ECO:0000313" key="4">
    <source>
        <dbReference type="Ensembl" id="ENSCCRP00000162350.1"/>
    </source>
</evidence>
<keyword evidence="5" id="KW-1185">Reference proteome</keyword>
<dbReference type="InterPro" id="IPR032071">
    <property type="entry name" value="DUF4806"/>
</dbReference>
<proteinExistence type="predicted"/>
<dbReference type="OMA" id="RRMMANL"/>
<evidence type="ECO:0000259" key="3">
    <source>
        <dbReference type="Pfam" id="PF16064"/>
    </source>
</evidence>
<dbReference type="GeneTree" id="ENSGT00940000166683"/>
<evidence type="ECO:0000313" key="5">
    <source>
        <dbReference type="Proteomes" id="UP001108240"/>
    </source>
</evidence>
<dbReference type="AlphaFoldDB" id="A0A9J8CAL0"/>
<feature type="region of interest" description="Disordered" evidence="2">
    <location>
        <begin position="135"/>
        <end position="155"/>
    </location>
</feature>
<dbReference type="PANTHER" id="PTHR34153:SF2">
    <property type="entry name" value="SI:CH211-262H13.3-RELATED"/>
    <property type="match status" value="1"/>
</dbReference>
<sequence>MTTWCVVQFSSGATEIVPNSWVEGDKVFWPPYPPKDSIRLNAAILNREQPGQGWHTYQPIRLLITRDSHDEAARSLDRYLNKDCDTTDIQSEEESHHALKRKRRPNPVYHSDEEPQNERRFTQAPKVLFPAATQLASQNSQPSPPPRIYQTLQRPNSPMLSYPNVPASFPGDELVFSPMNLLQRPSPEVVSDSSETARLALKDVAMQKLLTAVTELSKEVKDLREEFRQFRQSCRCGQSESVVQPLSEPLELPFHTMEALDHAEETLLNGTNRQAMTARLATIGGTTLEVRVRRMMAHLLSNELASRLNWAGKKNKEPTKQKRPFKELALCRSLFDALTQQMGTATVTQFAFAQGVQKWQRYAPDRAGGTGRQLTQASDDNEV</sequence>
<feature type="region of interest" description="Disordered" evidence="2">
    <location>
        <begin position="364"/>
        <end position="383"/>
    </location>
</feature>
<dbReference type="Ensembl" id="ENSCCRT00000109942.1">
    <property type="protein sequence ID" value="ENSCCRP00000162350.1"/>
    <property type="gene ID" value="ENSCCRG00000064248.1"/>
</dbReference>
<reference evidence="4" key="1">
    <citation type="submission" date="2025-05" db="UniProtKB">
        <authorList>
            <consortium name="Ensembl"/>
        </authorList>
    </citation>
    <scope>IDENTIFICATION</scope>
</reference>
<evidence type="ECO:0000256" key="1">
    <source>
        <dbReference type="SAM" id="Coils"/>
    </source>
</evidence>
<protein>
    <recommendedName>
        <fullName evidence="3">DUF4806 domain-containing protein</fullName>
    </recommendedName>
</protein>
<dbReference type="PANTHER" id="PTHR34153">
    <property type="entry name" value="SI:CH211-262H13.3-RELATED-RELATED"/>
    <property type="match status" value="1"/>
</dbReference>
<organism evidence="4 5">
    <name type="scientific">Cyprinus carpio carpio</name>
    <dbReference type="NCBI Taxonomy" id="630221"/>
    <lineage>
        <taxon>Eukaryota</taxon>
        <taxon>Metazoa</taxon>
        <taxon>Chordata</taxon>
        <taxon>Craniata</taxon>
        <taxon>Vertebrata</taxon>
        <taxon>Euteleostomi</taxon>
        <taxon>Actinopterygii</taxon>
        <taxon>Neopterygii</taxon>
        <taxon>Teleostei</taxon>
        <taxon>Ostariophysi</taxon>
        <taxon>Cypriniformes</taxon>
        <taxon>Cyprinidae</taxon>
        <taxon>Cyprininae</taxon>
        <taxon>Cyprinus</taxon>
    </lineage>
</organism>
<feature type="coiled-coil region" evidence="1">
    <location>
        <begin position="206"/>
        <end position="233"/>
    </location>
</feature>
<dbReference type="Ensembl" id="ENSCCRT00000131862.1">
    <property type="protein sequence ID" value="ENSCCRP00000176434.1"/>
    <property type="gene ID" value="ENSCCRG00000064248.1"/>
</dbReference>
<keyword evidence="1" id="KW-0175">Coiled coil</keyword>
<feature type="domain" description="DUF4806" evidence="3">
    <location>
        <begin position="249"/>
        <end position="331"/>
    </location>
</feature>
<dbReference type="Proteomes" id="UP001108240">
    <property type="component" value="Unplaced"/>
</dbReference>
<name>A0A9J8CAL0_CYPCA</name>
<accession>A0A9J8CAL0</accession>
<feature type="compositionally biased region" description="Polar residues" evidence="2">
    <location>
        <begin position="372"/>
        <end position="383"/>
    </location>
</feature>